<keyword evidence="2" id="KW-0238">DNA-binding</keyword>
<dbReference type="InterPro" id="IPR000281">
    <property type="entry name" value="HTH_RpiR"/>
</dbReference>
<keyword evidence="1" id="KW-0805">Transcription regulation</keyword>
<dbReference type="Gene3D" id="1.10.10.10">
    <property type="entry name" value="Winged helix-like DNA-binding domain superfamily/Winged helix DNA-binding domain"/>
    <property type="match status" value="1"/>
</dbReference>
<dbReference type="GO" id="GO:0003677">
    <property type="term" value="F:DNA binding"/>
    <property type="evidence" value="ECO:0007669"/>
    <property type="project" value="UniProtKB-KW"/>
</dbReference>
<dbReference type="PROSITE" id="PS51071">
    <property type="entry name" value="HTH_RPIR"/>
    <property type="match status" value="1"/>
</dbReference>
<dbReference type="EMBL" id="WMQE01000021">
    <property type="protein sequence ID" value="MTK21710.1"/>
    <property type="molecule type" value="Genomic_DNA"/>
</dbReference>
<dbReference type="InterPro" id="IPR035472">
    <property type="entry name" value="RpiR-like_SIS"/>
</dbReference>
<dbReference type="OrthoDB" id="9762536at2"/>
<dbReference type="Pfam" id="PF01418">
    <property type="entry name" value="HTH_6"/>
    <property type="match status" value="1"/>
</dbReference>
<dbReference type="PROSITE" id="PS51464">
    <property type="entry name" value="SIS"/>
    <property type="match status" value="1"/>
</dbReference>
<keyword evidence="3" id="KW-0804">Transcription</keyword>
<sequence>MSSKITSIMQTHSSGFTKSEIKICHYINSHRESVMYLSITELAELIGVGEATILRFCRKIGYKGYQDFKLAMAKEPALNSIENHELSYIDKLYEMMIKSLENTKHLLDDLEIKHGCALIEQTNNVYVYGVGSSGLSAREASSKFLRVGKHIEAITDSHFQAINSATLSQEDVVIAITITGSTIDLLDSVKIAKERGCKIIAITSYIKSPITKYADVVLLTSGKENPLEGGSLSAKMSQLFMIELLCIGYMINNAKVSEEMKNLTAGAVANKLN</sequence>
<dbReference type="CDD" id="cd05013">
    <property type="entry name" value="SIS_RpiR"/>
    <property type="match status" value="1"/>
</dbReference>
<name>A0A173SNI5_9FIRM</name>
<reference evidence="4 5" key="1">
    <citation type="journal article" date="2019" name="Nat. Med.">
        <title>A library of human gut bacterial isolates paired with longitudinal multiomics data enables mechanistic microbiome research.</title>
        <authorList>
            <person name="Poyet M."/>
            <person name="Groussin M."/>
            <person name="Gibbons S.M."/>
            <person name="Avila-Pacheco J."/>
            <person name="Jiang X."/>
            <person name="Kearney S.M."/>
            <person name="Perrotta A.R."/>
            <person name="Berdy B."/>
            <person name="Zhao S."/>
            <person name="Lieberman T.D."/>
            <person name="Swanson P.K."/>
            <person name="Smith M."/>
            <person name="Roesemann S."/>
            <person name="Alexander J.E."/>
            <person name="Rich S.A."/>
            <person name="Livny J."/>
            <person name="Vlamakis H."/>
            <person name="Clish C."/>
            <person name="Bullock K."/>
            <person name="Deik A."/>
            <person name="Scott J."/>
            <person name="Pierce K.A."/>
            <person name="Xavier R.J."/>
            <person name="Alm E.J."/>
        </authorList>
    </citation>
    <scope>NUCLEOTIDE SEQUENCE [LARGE SCALE GENOMIC DNA]</scope>
    <source>
        <strain evidence="4 5">BIOML-A198</strain>
    </source>
</reference>
<dbReference type="InterPro" id="IPR047640">
    <property type="entry name" value="RpiR-like"/>
</dbReference>
<evidence type="ECO:0000256" key="2">
    <source>
        <dbReference type="ARBA" id="ARBA00023125"/>
    </source>
</evidence>
<dbReference type="InterPro" id="IPR046348">
    <property type="entry name" value="SIS_dom_sf"/>
</dbReference>
<dbReference type="SUPFAM" id="SSF46689">
    <property type="entry name" value="Homeodomain-like"/>
    <property type="match status" value="1"/>
</dbReference>
<dbReference type="AlphaFoldDB" id="A0A173SNI5"/>
<protein>
    <submittedName>
        <fullName evidence="4">SIS domain-containing protein</fullName>
    </submittedName>
</protein>
<dbReference type="InterPro" id="IPR001347">
    <property type="entry name" value="SIS_dom"/>
</dbReference>
<dbReference type="Pfam" id="PF01380">
    <property type="entry name" value="SIS"/>
    <property type="match status" value="1"/>
</dbReference>
<dbReference type="Gene3D" id="3.40.50.10490">
    <property type="entry name" value="Glucose-6-phosphate isomerase like protein, domain 1"/>
    <property type="match status" value="1"/>
</dbReference>
<evidence type="ECO:0000313" key="4">
    <source>
        <dbReference type="EMBL" id="MTK21710.1"/>
    </source>
</evidence>
<dbReference type="PANTHER" id="PTHR30514:SF1">
    <property type="entry name" value="HTH-TYPE TRANSCRIPTIONAL REGULATOR HEXR-RELATED"/>
    <property type="match status" value="1"/>
</dbReference>
<evidence type="ECO:0000256" key="3">
    <source>
        <dbReference type="ARBA" id="ARBA00023163"/>
    </source>
</evidence>
<evidence type="ECO:0000313" key="5">
    <source>
        <dbReference type="Proteomes" id="UP000487649"/>
    </source>
</evidence>
<dbReference type="PANTHER" id="PTHR30514">
    <property type="entry name" value="GLUCOKINASE"/>
    <property type="match status" value="1"/>
</dbReference>
<gene>
    <name evidence="4" type="ORF">GMA92_09790</name>
</gene>
<proteinExistence type="predicted"/>
<dbReference type="GO" id="GO:0003700">
    <property type="term" value="F:DNA-binding transcription factor activity"/>
    <property type="evidence" value="ECO:0007669"/>
    <property type="project" value="InterPro"/>
</dbReference>
<comment type="caution">
    <text evidence="4">The sequence shown here is derived from an EMBL/GenBank/DDBJ whole genome shotgun (WGS) entry which is preliminary data.</text>
</comment>
<dbReference type="Proteomes" id="UP000487649">
    <property type="component" value="Unassembled WGS sequence"/>
</dbReference>
<organism evidence="4 5">
    <name type="scientific">Turicibacter sanguinis</name>
    <dbReference type="NCBI Taxonomy" id="154288"/>
    <lineage>
        <taxon>Bacteria</taxon>
        <taxon>Bacillati</taxon>
        <taxon>Bacillota</taxon>
        <taxon>Erysipelotrichia</taxon>
        <taxon>Erysipelotrichales</taxon>
        <taxon>Turicibacteraceae</taxon>
        <taxon>Turicibacter</taxon>
    </lineage>
</organism>
<evidence type="ECO:0000256" key="1">
    <source>
        <dbReference type="ARBA" id="ARBA00023015"/>
    </source>
</evidence>
<dbReference type="SUPFAM" id="SSF53697">
    <property type="entry name" value="SIS domain"/>
    <property type="match status" value="1"/>
</dbReference>
<dbReference type="GeneID" id="60059619"/>
<accession>A0A173SNI5</accession>
<dbReference type="InterPro" id="IPR036388">
    <property type="entry name" value="WH-like_DNA-bd_sf"/>
</dbReference>
<dbReference type="InterPro" id="IPR009057">
    <property type="entry name" value="Homeodomain-like_sf"/>
</dbReference>
<dbReference type="GO" id="GO:0097367">
    <property type="term" value="F:carbohydrate derivative binding"/>
    <property type="evidence" value="ECO:0007669"/>
    <property type="project" value="InterPro"/>
</dbReference>
<dbReference type="RefSeq" id="WP_006785605.1">
    <property type="nucleotide sequence ID" value="NZ_CABJBH010000004.1"/>
</dbReference>
<dbReference type="GO" id="GO:1901135">
    <property type="term" value="P:carbohydrate derivative metabolic process"/>
    <property type="evidence" value="ECO:0007669"/>
    <property type="project" value="InterPro"/>
</dbReference>